<proteinExistence type="predicted"/>
<dbReference type="InterPro" id="IPR036869">
    <property type="entry name" value="J_dom_sf"/>
</dbReference>
<feature type="transmembrane region" description="Helical" evidence="2">
    <location>
        <begin position="249"/>
        <end position="269"/>
    </location>
</feature>
<dbReference type="InterPro" id="IPR018253">
    <property type="entry name" value="DnaJ_domain_CS"/>
</dbReference>
<evidence type="ECO:0000256" key="2">
    <source>
        <dbReference type="SAM" id="Phobius"/>
    </source>
</evidence>
<feature type="compositionally biased region" description="Basic and acidic residues" evidence="1">
    <location>
        <begin position="67"/>
        <end position="80"/>
    </location>
</feature>
<feature type="region of interest" description="Disordered" evidence="1">
    <location>
        <begin position="1"/>
        <end position="137"/>
    </location>
</feature>
<dbReference type="InterPro" id="IPR032843">
    <property type="entry name" value="Jiv"/>
</dbReference>
<dbReference type="Proteomes" id="UP000091857">
    <property type="component" value="Chromosome 3"/>
</dbReference>
<dbReference type="PROSITE" id="PS00636">
    <property type="entry name" value="DNAJ_1"/>
    <property type="match status" value="1"/>
</dbReference>
<keyword evidence="2" id="KW-0812">Transmembrane</keyword>
<feature type="domain" description="J" evidence="3">
    <location>
        <begin position="448"/>
        <end position="515"/>
    </location>
</feature>
<feature type="compositionally biased region" description="Basic and acidic residues" evidence="1">
    <location>
        <begin position="88"/>
        <end position="99"/>
    </location>
</feature>
<dbReference type="PANTHER" id="PTHR45270:SF4">
    <property type="entry name" value="CHAPERONE DNAJ-DOMAIN SUPERFAMILY PROTEIN"/>
    <property type="match status" value="1"/>
</dbReference>
<evidence type="ECO:0000313" key="4">
    <source>
        <dbReference type="EMBL" id="OAY56169.1"/>
    </source>
</evidence>
<organism evidence="4 5">
    <name type="scientific">Manihot esculenta</name>
    <name type="common">Cassava</name>
    <name type="synonym">Jatropha manihot</name>
    <dbReference type="NCBI Taxonomy" id="3983"/>
    <lineage>
        <taxon>Eukaryota</taxon>
        <taxon>Viridiplantae</taxon>
        <taxon>Streptophyta</taxon>
        <taxon>Embryophyta</taxon>
        <taxon>Tracheophyta</taxon>
        <taxon>Spermatophyta</taxon>
        <taxon>Magnoliopsida</taxon>
        <taxon>eudicotyledons</taxon>
        <taxon>Gunneridae</taxon>
        <taxon>Pentapetalae</taxon>
        <taxon>rosids</taxon>
        <taxon>fabids</taxon>
        <taxon>Malpighiales</taxon>
        <taxon>Euphorbiaceae</taxon>
        <taxon>Crotonoideae</taxon>
        <taxon>Manihoteae</taxon>
        <taxon>Manihot</taxon>
    </lineage>
</organism>
<dbReference type="Pfam" id="PF14901">
    <property type="entry name" value="Jiv90"/>
    <property type="match status" value="1"/>
</dbReference>
<dbReference type="AlphaFoldDB" id="A0A2C9WB12"/>
<dbReference type="PRINTS" id="PR00625">
    <property type="entry name" value="JDOMAIN"/>
</dbReference>
<accession>A0A2C9WB12</accession>
<feature type="region of interest" description="Disordered" evidence="1">
    <location>
        <begin position="652"/>
        <end position="684"/>
    </location>
</feature>
<evidence type="ECO:0000259" key="3">
    <source>
        <dbReference type="PROSITE" id="PS50076"/>
    </source>
</evidence>
<feature type="compositionally biased region" description="Low complexity" evidence="1">
    <location>
        <begin position="106"/>
        <end position="119"/>
    </location>
</feature>
<feature type="transmembrane region" description="Helical" evidence="2">
    <location>
        <begin position="307"/>
        <end position="327"/>
    </location>
</feature>
<feature type="compositionally biased region" description="Basic residues" evidence="1">
    <location>
        <begin position="735"/>
        <end position="745"/>
    </location>
</feature>
<keyword evidence="5" id="KW-1185">Reference proteome</keyword>
<dbReference type="SMART" id="SM00271">
    <property type="entry name" value="DnaJ"/>
    <property type="match status" value="1"/>
</dbReference>
<feature type="compositionally biased region" description="Basic and acidic residues" evidence="1">
    <location>
        <begin position="35"/>
        <end position="45"/>
    </location>
</feature>
<evidence type="ECO:0000256" key="1">
    <source>
        <dbReference type="SAM" id="MobiDB-lite"/>
    </source>
</evidence>
<name>A0A2C9WB12_MANES</name>
<keyword evidence="2" id="KW-1133">Transmembrane helix</keyword>
<protein>
    <recommendedName>
        <fullName evidence="3">J domain-containing protein</fullName>
    </recommendedName>
</protein>
<feature type="compositionally biased region" description="Low complexity" evidence="1">
    <location>
        <begin position="719"/>
        <end position="734"/>
    </location>
</feature>
<dbReference type="PANTHER" id="PTHR45270">
    <property type="entry name" value="OS03G0832900 PROTEIN"/>
    <property type="match status" value="1"/>
</dbReference>
<dbReference type="Pfam" id="PF00226">
    <property type="entry name" value="DnaJ"/>
    <property type="match status" value="1"/>
</dbReference>
<dbReference type="CDD" id="cd06257">
    <property type="entry name" value="DnaJ"/>
    <property type="match status" value="1"/>
</dbReference>
<feature type="transmembrane region" description="Helical" evidence="2">
    <location>
        <begin position="276"/>
        <end position="301"/>
    </location>
</feature>
<sequence length="745" mass="82939">MITAMARKGNQQRNGVDRHASDHKKKVSDSGHAIPDMKGRRKMNESKVFPGEDIPDGDQPCTFTTDNVRKRNNAGDDNKTKQTSGKFQGKEKQGIDQPHDLGQSASHGNNSGYCSSSSGETPSISHDNGTLPGSESDPKHAKVGFNYLFNGLHLKTMMENVDFSGNVAFRNLRASTSSILEVAGDWLERHRPLFARVTTKMCNARDYVKLKTVQAYPVVLKWLIHFRNIMLLLSMIWLDCTLRGIDSFLRLGTTSFFSVIWCSIMSAIAMVGISKFLIVLAIAAIVGVFIGLTLGLLVVAISGTVFLWLYGSFWITLFVIIIGGLAFMLGHERLALLTTTVYSVYCAWTYVGWLGLILAFYLSFISSDILMFFLKNSINQRRSNRPPEQSAGVEGQPGFFNSESFHASFSETSPGFSSDHSPGVPSTSGTDSELTSEEEVIRLLNCTDHYSVLGLSRYENVDVSFLKREYRKKAMLVHPDKNMGNEKAAEAFKKLQNAYEVLLDSLKRKAYDDELRREDLLNYFRKGTSRKNGEHGFFASGFTRSEAEGEDPIGESRRIACKKCNNFHVWVHTKKSKSKARWCQDCKDFHQAKDGDGWVEQSSQPFLFGLLQKVDAPSAYVCADSKIYDATEWYICQGMRCPANTHKPSFHVNTSVTSKHNTSKGSSSGHRSGRMPTSNMEETMTEEEFFEWLQNAVQAGVFDNFNGSSGAESPSARAGNGPKSSYNGNGSNSGSKRKKKGKKQW</sequence>
<dbReference type="OMA" id="ICQGMKC"/>
<dbReference type="SUPFAM" id="SSF46565">
    <property type="entry name" value="Chaperone J-domain"/>
    <property type="match status" value="1"/>
</dbReference>
<keyword evidence="2" id="KW-0472">Membrane</keyword>
<evidence type="ECO:0000313" key="5">
    <source>
        <dbReference type="Proteomes" id="UP000091857"/>
    </source>
</evidence>
<dbReference type="OrthoDB" id="1507364at2759"/>
<feature type="region of interest" description="Disordered" evidence="1">
    <location>
        <begin position="410"/>
        <end position="433"/>
    </location>
</feature>
<comment type="caution">
    <text evidence="4">The sequence shown here is derived from an EMBL/GenBank/DDBJ whole genome shotgun (WGS) entry which is preliminary data.</text>
</comment>
<dbReference type="EMBL" id="CM004389">
    <property type="protein sequence ID" value="OAY56169.1"/>
    <property type="molecule type" value="Genomic_DNA"/>
</dbReference>
<dbReference type="InterPro" id="IPR001623">
    <property type="entry name" value="DnaJ_domain"/>
</dbReference>
<dbReference type="Gene3D" id="1.10.287.110">
    <property type="entry name" value="DnaJ domain"/>
    <property type="match status" value="1"/>
</dbReference>
<dbReference type="Gramene" id="Manes.03G207800.1.v8.1">
    <property type="protein sequence ID" value="Manes.03G207800.1.v8.1.CDS"/>
    <property type="gene ID" value="Manes.03G207800.v8.1"/>
</dbReference>
<gene>
    <name evidence="4" type="ORF">MANES_03G207800v8</name>
</gene>
<dbReference type="STRING" id="3983.A0A2C9WB12"/>
<feature type="transmembrane region" description="Helical" evidence="2">
    <location>
        <begin position="218"/>
        <end position="237"/>
    </location>
</feature>
<dbReference type="PROSITE" id="PS50076">
    <property type="entry name" value="DNAJ_2"/>
    <property type="match status" value="1"/>
</dbReference>
<reference evidence="5" key="1">
    <citation type="journal article" date="2016" name="Nat. Biotechnol.">
        <title>Sequencing wild and cultivated cassava and related species reveals extensive interspecific hybridization and genetic diversity.</title>
        <authorList>
            <person name="Bredeson J.V."/>
            <person name="Lyons J.B."/>
            <person name="Prochnik S.E."/>
            <person name="Wu G.A."/>
            <person name="Ha C.M."/>
            <person name="Edsinger-Gonzales E."/>
            <person name="Grimwood J."/>
            <person name="Schmutz J."/>
            <person name="Rabbi I.Y."/>
            <person name="Egesi C."/>
            <person name="Nauluvula P."/>
            <person name="Lebot V."/>
            <person name="Ndunguru J."/>
            <person name="Mkamilo G."/>
            <person name="Bart R.S."/>
            <person name="Setter T.L."/>
            <person name="Gleadow R.M."/>
            <person name="Kulakow P."/>
            <person name="Ferguson M.E."/>
            <person name="Rounsley S."/>
            <person name="Rokhsar D.S."/>
        </authorList>
    </citation>
    <scope>NUCLEOTIDE SEQUENCE [LARGE SCALE GENOMIC DNA]</scope>
    <source>
        <strain evidence="5">cv. AM560-2</strain>
    </source>
</reference>
<feature type="compositionally biased region" description="Polar residues" evidence="1">
    <location>
        <begin position="120"/>
        <end position="133"/>
    </location>
</feature>
<feature type="region of interest" description="Disordered" evidence="1">
    <location>
        <begin position="704"/>
        <end position="745"/>
    </location>
</feature>